<feature type="region of interest" description="Disordered" evidence="1">
    <location>
        <begin position="520"/>
        <end position="545"/>
    </location>
</feature>
<feature type="compositionally biased region" description="Gly residues" evidence="1">
    <location>
        <begin position="1"/>
        <end position="12"/>
    </location>
</feature>
<gene>
    <name evidence="3" type="primary">LOC103721995</name>
</gene>
<reference evidence="3" key="1">
    <citation type="submission" date="2025-08" db="UniProtKB">
        <authorList>
            <consortium name="RefSeq"/>
        </authorList>
    </citation>
    <scope>IDENTIFICATION</scope>
    <source>
        <tissue evidence="3">Young leaves</tissue>
    </source>
</reference>
<dbReference type="AlphaFoldDB" id="A0A8B7D165"/>
<organism evidence="2 3">
    <name type="scientific">Phoenix dactylifera</name>
    <name type="common">Date palm</name>
    <dbReference type="NCBI Taxonomy" id="42345"/>
    <lineage>
        <taxon>Eukaryota</taxon>
        <taxon>Viridiplantae</taxon>
        <taxon>Streptophyta</taxon>
        <taxon>Embryophyta</taxon>
        <taxon>Tracheophyta</taxon>
        <taxon>Spermatophyta</taxon>
        <taxon>Magnoliopsida</taxon>
        <taxon>Liliopsida</taxon>
        <taxon>Arecaceae</taxon>
        <taxon>Coryphoideae</taxon>
        <taxon>Phoeniceae</taxon>
        <taxon>Phoenix</taxon>
    </lineage>
</organism>
<feature type="region of interest" description="Disordered" evidence="1">
    <location>
        <begin position="311"/>
        <end position="335"/>
    </location>
</feature>
<dbReference type="GeneID" id="103721995"/>
<proteinExistence type="predicted"/>
<dbReference type="GO" id="GO:0005635">
    <property type="term" value="C:nuclear envelope"/>
    <property type="evidence" value="ECO:0007669"/>
    <property type="project" value="TreeGrafter"/>
</dbReference>
<dbReference type="Proteomes" id="UP000228380">
    <property type="component" value="Unplaced"/>
</dbReference>
<feature type="region of interest" description="Disordered" evidence="1">
    <location>
        <begin position="451"/>
        <end position="473"/>
    </location>
</feature>
<name>A0A8B7D165_PHODC</name>
<feature type="compositionally biased region" description="Polar residues" evidence="1">
    <location>
        <begin position="313"/>
        <end position="333"/>
    </location>
</feature>
<keyword evidence="2" id="KW-1185">Reference proteome</keyword>
<dbReference type="PANTHER" id="PTHR33416:SF20">
    <property type="entry name" value="NUCLEAR PORE COMPLEX PROTEIN NUP1"/>
    <property type="match status" value="1"/>
</dbReference>
<sequence>MATAGYEGGIGGKFRRRPHRRAAATPYDRPPAVARGLRGRTEEAGRNGWLSKLVDPASRFIASSASRIFSSVFGKRLAALPEAPEGNHLSSQEVPEVACTLQNRSSKLLENRRNDEVEQTNNPDIGGISELEELLKQKTFTRVEFDYLTQLLHSRTFDPDMSKPTTNKEEKEETVVSAQDNGVGGSKSLQDCSTPSKSLIARKLIPEDEAASPAELAKAYMGSRSSKVPSSALSLRSQVFHGDKNMPSNSLCISKPFDLSVMPKSVVRFSETPDLPENGFMTPKPRGRSAIYRMSCSPYFKVHPTANMKGAGPSNNVSHGPSSSHQALASTLHSGGRQVLKRGISALDSDFGSVGPIRRIRQKSNMISLTKDIHSRLPGNLLPSPSTPLDNGFIQGSASMQKTVGLDDQKHDNIDLQISEKGDNRKAYENIALTPLQSIETARKILQQLDKLVPSPKERSSGANTFSRDESPSKLTHISLRGRVFENMKDIDSSKSLNEEDHDNLDAVSDSPLLDIRNTPQKQVKVEENSPIKSSVSGVKSASESNSADDAVVHVADSMHGDSSAHVRISDSAAFPSQKNLAFKSIAPEDSLELDDDNNNKDTSGPVNTIDDNVEAKILKHEDVTSESATAKRFLIYSSKHIPSPSSISTGEADMKGSVKPVVSEKSTGFAFPVAPAPSTHSQPPPKPAMPSLLLHRSSYQKEQTDAPFSFGSKDESTITFSSIVSTTGFSETAGMKISVSNDSSAIVDDNSKLNRSGEMQQGGDLIKSAGTAVSSGISTSRTPAMFAFGASTAPSLSNGSLHSSSNSSFSTSPAVTFSDITVSSVFSTSHSSAISSSGLSISPAVPTFSAVHTLQFGSSTSKGFPISVSPPQDKSDIMDFGAKPTKASPFSSRSSTALDTFSFSSTGSGISSALTIPFAFSNTGGDSSVVATVCASSSMGSSSTAPARSMSASQSVLAPSSAFSGAISISGSSASGQSSSLSPSVAVDNSQNLAASFGATSASIFGTQSAQSGSGVSHISQSSASPIGSFLSIPTFGLSTSSSTGFGSSPFGHASTGTKSFSSSSGFSVSAGTNSSNPGTSSSAATTSLLGSSSQPSTSSVFGTSFGSTASPSTGFLFGLSTSAPGSSFAFGSSSGSVFAFTSAGCTTTPFFSAQPVFGMSTASAGFSSGSTGSDQMNVEDSIADDTNQAEISMVSTFAQPSSSLAAPLSGGSSIFQFGSHPNSSTSRNPSPFQAAGNVEFPSGGSFSLGSGGGDKSGRKFVKVRRDKLRKK</sequence>
<accession>A0A8B7D165</accession>
<feature type="compositionally biased region" description="Basic residues" evidence="1">
    <location>
        <begin position="13"/>
        <end position="22"/>
    </location>
</feature>
<dbReference type="KEGG" id="pda:103721995"/>
<evidence type="ECO:0000313" key="2">
    <source>
        <dbReference type="Proteomes" id="UP000228380"/>
    </source>
</evidence>
<dbReference type="OrthoDB" id="778586at2759"/>
<feature type="compositionally biased region" description="Low complexity" evidence="1">
    <location>
        <begin position="533"/>
        <end position="545"/>
    </location>
</feature>
<evidence type="ECO:0000256" key="1">
    <source>
        <dbReference type="SAM" id="MobiDB-lite"/>
    </source>
</evidence>
<feature type="region of interest" description="Disordered" evidence="1">
    <location>
        <begin position="590"/>
        <end position="609"/>
    </location>
</feature>
<feature type="compositionally biased region" description="Polar residues" evidence="1">
    <location>
        <begin position="1219"/>
        <end position="1233"/>
    </location>
</feature>
<dbReference type="PANTHER" id="PTHR33416">
    <property type="entry name" value="NUCLEAR PORE COMPLEX PROTEIN NUP1"/>
    <property type="match status" value="1"/>
</dbReference>
<dbReference type="RefSeq" id="XP_008810621.2">
    <property type="nucleotide sequence ID" value="XM_008812399.4"/>
</dbReference>
<feature type="compositionally biased region" description="Basic and acidic residues" evidence="1">
    <location>
        <begin position="159"/>
        <end position="174"/>
    </location>
</feature>
<feature type="region of interest" description="Disordered" evidence="1">
    <location>
        <begin position="1"/>
        <end position="41"/>
    </location>
</feature>
<protein>
    <submittedName>
        <fullName evidence="3">Nuclear pore complex protein NUP1-like</fullName>
    </submittedName>
</protein>
<dbReference type="GO" id="GO:0071763">
    <property type="term" value="P:nuclear membrane organization"/>
    <property type="evidence" value="ECO:0007669"/>
    <property type="project" value="TreeGrafter"/>
</dbReference>
<feature type="compositionally biased region" description="Basic residues" evidence="1">
    <location>
        <begin position="1260"/>
        <end position="1273"/>
    </location>
</feature>
<feature type="region of interest" description="Disordered" evidence="1">
    <location>
        <begin position="159"/>
        <end position="192"/>
    </location>
</feature>
<evidence type="ECO:0000313" key="3">
    <source>
        <dbReference type="RefSeq" id="XP_008810621.2"/>
    </source>
</evidence>
<feature type="region of interest" description="Disordered" evidence="1">
    <location>
        <begin position="1219"/>
        <end position="1273"/>
    </location>
</feature>